<dbReference type="AlphaFoldDB" id="A0A2K1K6E6"/>
<feature type="region of interest" description="Disordered" evidence="1">
    <location>
        <begin position="33"/>
        <end position="60"/>
    </location>
</feature>
<reference evidence="3 5" key="2">
    <citation type="journal article" date="2018" name="Plant J.">
        <title>The Physcomitrella patens chromosome-scale assembly reveals moss genome structure and evolution.</title>
        <authorList>
            <person name="Lang D."/>
            <person name="Ullrich K.K."/>
            <person name="Murat F."/>
            <person name="Fuchs J."/>
            <person name="Jenkins J."/>
            <person name="Haas F.B."/>
            <person name="Piednoel M."/>
            <person name="Gundlach H."/>
            <person name="Van Bel M."/>
            <person name="Meyberg R."/>
            <person name="Vives C."/>
            <person name="Morata J."/>
            <person name="Symeonidi A."/>
            <person name="Hiss M."/>
            <person name="Muchero W."/>
            <person name="Kamisugi Y."/>
            <person name="Saleh O."/>
            <person name="Blanc G."/>
            <person name="Decker E.L."/>
            <person name="van Gessel N."/>
            <person name="Grimwood J."/>
            <person name="Hayes R.D."/>
            <person name="Graham S.W."/>
            <person name="Gunter L.E."/>
            <person name="McDaniel S.F."/>
            <person name="Hoernstein S.N.W."/>
            <person name="Larsson A."/>
            <person name="Li F.W."/>
            <person name="Perroud P.F."/>
            <person name="Phillips J."/>
            <person name="Ranjan P."/>
            <person name="Rokshar D.S."/>
            <person name="Rothfels C.J."/>
            <person name="Schneider L."/>
            <person name="Shu S."/>
            <person name="Stevenson D.W."/>
            <person name="Thummler F."/>
            <person name="Tillich M."/>
            <person name="Villarreal Aguilar J.C."/>
            <person name="Widiez T."/>
            <person name="Wong G.K."/>
            <person name="Wymore A."/>
            <person name="Zhang Y."/>
            <person name="Zimmer A.D."/>
            <person name="Quatrano R.S."/>
            <person name="Mayer K.F.X."/>
            <person name="Goodstein D."/>
            <person name="Casacuberta J.M."/>
            <person name="Vandepoele K."/>
            <person name="Reski R."/>
            <person name="Cuming A.C."/>
            <person name="Tuskan G.A."/>
            <person name="Maumus F."/>
            <person name="Salse J."/>
            <person name="Schmutz J."/>
            <person name="Rensing S.A."/>
        </authorList>
    </citation>
    <scope>NUCLEOTIDE SEQUENCE [LARGE SCALE GENOMIC DNA]</scope>
    <source>
        <strain evidence="4 5">cv. Gransden 2004</strain>
    </source>
</reference>
<feature type="region of interest" description="Disordered" evidence="1">
    <location>
        <begin position="320"/>
        <end position="349"/>
    </location>
</feature>
<accession>A0A2K1K6E6</accession>
<keyword evidence="5" id="KW-1185">Reference proteome</keyword>
<dbReference type="GO" id="GO:0000278">
    <property type="term" value="P:mitotic cell cycle"/>
    <property type="evidence" value="ECO:0007669"/>
    <property type="project" value="UniProtKB-ARBA"/>
</dbReference>
<evidence type="ECO:0000313" key="5">
    <source>
        <dbReference type="Proteomes" id="UP000006727"/>
    </source>
</evidence>
<dbReference type="PANTHER" id="PTHR21567:SF9">
    <property type="entry name" value="CLIP-ASSOCIATING PROTEIN"/>
    <property type="match status" value="1"/>
</dbReference>
<reference evidence="3 5" key="1">
    <citation type="journal article" date="2008" name="Science">
        <title>The Physcomitrella genome reveals evolutionary insights into the conquest of land by plants.</title>
        <authorList>
            <person name="Rensing S."/>
            <person name="Lang D."/>
            <person name="Zimmer A."/>
            <person name="Terry A."/>
            <person name="Salamov A."/>
            <person name="Shapiro H."/>
            <person name="Nishiyama T."/>
            <person name="Perroud P.-F."/>
            <person name="Lindquist E."/>
            <person name="Kamisugi Y."/>
            <person name="Tanahashi T."/>
            <person name="Sakakibara K."/>
            <person name="Fujita T."/>
            <person name="Oishi K."/>
            <person name="Shin-I T."/>
            <person name="Kuroki Y."/>
            <person name="Toyoda A."/>
            <person name="Suzuki Y."/>
            <person name="Hashimoto A."/>
            <person name="Yamaguchi K."/>
            <person name="Sugano A."/>
            <person name="Kohara Y."/>
            <person name="Fujiyama A."/>
            <person name="Anterola A."/>
            <person name="Aoki S."/>
            <person name="Ashton N."/>
            <person name="Barbazuk W.B."/>
            <person name="Barker E."/>
            <person name="Bennetzen J."/>
            <person name="Bezanilla M."/>
            <person name="Blankenship R."/>
            <person name="Cho S.H."/>
            <person name="Dutcher S."/>
            <person name="Estelle M."/>
            <person name="Fawcett J.A."/>
            <person name="Gundlach H."/>
            <person name="Hanada K."/>
            <person name="Heyl A."/>
            <person name="Hicks K.A."/>
            <person name="Hugh J."/>
            <person name="Lohr M."/>
            <person name="Mayer K."/>
            <person name="Melkozernov A."/>
            <person name="Murata T."/>
            <person name="Nelson D."/>
            <person name="Pils B."/>
            <person name="Prigge M."/>
            <person name="Reiss B."/>
            <person name="Renner T."/>
            <person name="Rombauts S."/>
            <person name="Rushton P."/>
            <person name="Sanderfoot A."/>
            <person name="Schween G."/>
            <person name="Shiu S.-H."/>
            <person name="Stueber K."/>
            <person name="Theodoulou F.L."/>
            <person name="Tu H."/>
            <person name="Van de Peer Y."/>
            <person name="Verrier P.J."/>
            <person name="Waters E."/>
            <person name="Wood A."/>
            <person name="Yang L."/>
            <person name="Cove D."/>
            <person name="Cuming A."/>
            <person name="Hasebe M."/>
            <person name="Lucas S."/>
            <person name="Mishler D.B."/>
            <person name="Reski R."/>
            <person name="Grigoriev I."/>
            <person name="Quatrano R.S."/>
            <person name="Boore J.L."/>
        </authorList>
    </citation>
    <scope>NUCLEOTIDE SEQUENCE [LARGE SCALE GENOMIC DNA]</scope>
    <source>
        <strain evidence="4 5">cv. Gransden 2004</strain>
    </source>
</reference>
<evidence type="ECO:0000259" key="2">
    <source>
        <dbReference type="Pfam" id="PF12348"/>
    </source>
</evidence>
<evidence type="ECO:0000256" key="1">
    <source>
        <dbReference type="SAM" id="MobiDB-lite"/>
    </source>
</evidence>
<sequence length="468" mass="52269">MFGLIGLWKISNGRSNLRNTCYCLVCQNHHSDLQTKASSSGGNQSRLSPRWRCSSKSKSRVPDDVQMGGAVEYPGFLTLFKYFVGLLSAQLSDQRFGIAKQACQLLNLLSKKLQMAFESFAEAFIPVLFKSVVITVVGIAESADHCIMTVSASLRSLECSYLLNLPDDFPLFSILNNFSVGLQILMNCRVARALPQIITCAKHDRNPILRTRCCDYVLLVLEKWGYSSDMHRVPDLYQELIIWCTLDAMAKVWSSARGCYRVYSRFWPDLARRLYLLLDPAVQKLLNDEEGLHRRFVSPRARDVGSNQQNQLRLPTRIPVQSRQASCRGPSHKRSKNVIPGAGNPNASTLMQRESLDMPPKKKLQKMILTNQLKAIDIIPNGGDSIESVVCVPEHSAGGSYREIHASSSAKTMRVTVDLQCVRDSPHMPCLLANFHSDSKNVSSYSNYFSPSATRQALAGLENSQADN</sequence>
<dbReference type="InterPro" id="IPR024395">
    <property type="entry name" value="CLASP_N_dom"/>
</dbReference>
<dbReference type="EnsemblPlants" id="Pp3c8_6860V3.2">
    <property type="protein sequence ID" value="Pp3c8_6860V3.2"/>
    <property type="gene ID" value="Pp3c8_6860"/>
</dbReference>
<protein>
    <recommendedName>
        <fullName evidence="2">CLASP N-terminal domain-containing protein</fullName>
    </recommendedName>
</protein>
<proteinExistence type="predicted"/>
<dbReference type="PaxDb" id="3218-PP1S8_91V6.1"/>
<evidence type="ECO:0000313" key="3">
    <source>
        <dbReference type="EMBL" id="PNR49349.1"/>
    </source>
</evidence>
<evidence type="ECO:0000313" key="4">
    <source>
        <dbReference type="EnsemblPlants" id="Pp3c8_6860V3.1"/>
    </source>
</evidence>
<dbReference type="SUPFAM" id="SSF48371">
    <property type="entry name" value="ARM repeat"/>
    <property type="match status" value="1"/>
</dbReference>
<gene>
    <name evidence="3" type="ORF">PHYPA_011245</name>
</gene>
<dbReference type="Gramene" id="Pp3c8_6860V3.1">
    <property type="protein sequence ID" value="Pp3c8_6860V3.1"/>
    <property type="gene ID" value="Pp3c8_6860"/>
</dbReference>
<dbReference type="InterPro" id="IPR011989">
    <property type="entry name" value="ARM-like"/>
</dbReference>
<feature type="compositionally biased region" description="Polar residues" evidence="1">
    <location>
        <begin position="34"/>
        <end position="47"/>
    </location>
</feature>
<dbReference type="Gramene" id="Pp3c8_6860V3.2">
    <property type="protein sequence ID" value="Pp3c8_6860V3.2"/>
    <property type="gene ID" value="Pp3c8_6860"/>
</dbReference>
<feature type="domain" description="CLASP N-terminal" evidence="2">
    <location>
        <begin position="75"/>
        <end position="153"/>
    </location>
</feature>
<dbReference type="Gene3D" id="1.25.10.10">
    <property type="entry name" value="Leucine-rich Repeat Variant"/>
    <property type="match status" value="1"/>
</dbReference>
<dbReference type="STRING" id="3218.A0A2K1K6E6"/>
<dbReference type="EnsemblPlants" id="Pp3c8_6860V3.1">
    <property type="protein sequence ID" value="Pp3c8_6860V3.1"/>
    <property type="gene ID" value="Pp3c8_6860"/>
</dbReference>
<dbReference type="EMBL" id="ABEU02000008">
    <property type="protein sequence ID" value="PNR49349.1"/>
    <property type="molecule type" value="Genomic_DNA"/>
</dbReference>
<dbReference type="GO" id="GO:0005819">
    <property type="term" value="C:spindle"/>
    <property type="evidence" value="ECO:0007669"/>
    <property type="project" value="UniProtKB-ARBA"/>
</dbReference>
<dbReference type="InParanoid" id="A0A2K1K6E6"/>
<reference evidence="4" key="3">
    <citation type="submission" date="2020-12" db="UniProtKB">
        <authorList>
            <consortium name="EnsemblPlants"/>
        </authorList>
    </citation>
    <scope>IDENTIFICATION</scope>
</reference>
<dbReference type="Proteomes" id="UP000006727">
    <property type="component" value="Chromosome 8"/>
</dbReference>
<dbReference type="Pfam" id="PF12348">
    <property type="entry name" value="CLASP_N"/>
    <property type="match status" value="2"/>
</dbReference>
<dbReference type="PANTHER" id="PTHR21567">
    <property type="entry name" value="CLASP"/>
    <property type="match status" value="1"/>
</dbReference>
<dbReference type="GO" id="GO:0000226">
    <property type="term" value="P:microtubule cytoskeleton organization"/>
    <property type="evidence" value="ECO:0007669"/>
    <property type="project" value="UniProtKB-ARBA"/>
</dbReference>
<organism evidence="3">
    <name type="scientific">Physcomitrium patens</name>
    <name type="common">Spreading-leaved earth moss</name>
    <name type="synonym">Physcomitrella patens</name>
    <dbReference type="NCBI Taxonomy" id="3218"/>
    <lineage>
        <taxon>Eukaryota</taxon>
        <taxon>Viridiplantae</taxon>
        <taxon>Streptophyta</taxon>
        <taxon>Embryophyta</taxon>
        <taxon>Bryophyta</taxon>
        <taxon>Bryophytina</taxon>
        <taxon>Bryopsida</taxon>
        <taxon>Funariidae</taxon>
        <taxon>Funariales</taxon>
        <taxon>Funariaceae</taxon>
        <taxon>Physcomitrium</taxon>
    </lineage>
</organism>
<dbReference type="InterPro" id="IPR016024">
    <property type="entry name" value="ARM-type_fold"/>
</dbReference>
<feature type="domain" description="CLASP N-terminal" evidence="2">
    <location>
        <begin position="183"/>
        <end position="286"/>
    </location>
</feature>
<name>A0A2K1K6E6_PHYPA</name>